<organism evidence="4 5">
    <name type="scientific">Lactonifactor longoviformis DSM 17459</name>
    <dbReference type="NCBI Taxonomy" id="1122155"/>
    <lineage>
        <taxon>Bacteria</taxon>
        <taxon>Bacillati</taxon>
        <taxon>Bacillota</taxon>
        <taxon>Clostridia</taxon>
        <taxon>Eubacteriales</taxon>
        <taxon>Clostridiaceae</taxon>
        <taxon>Lactonifactor</taxon>
    </lineage>
</organism>
<dbReference type="SUPFAM" id="SSF52518">
    <property type="entry name" value="Thiamin diphosphate-binding fold (THDP-binding)"/>
    <property type="match status" value="1"/>
</dbReference>
<dbReference type="InterPro" id="IPR052368">
    <property type="entry name" value="2-oxoacid_oxidoreductase"/>
</dbReference>
<dbReference type="PANTHER" id="PTHR43088:SF1">
    <property type="entry name" value="SUBUNIT OF PYRUVATE:FLAVODOXIN OXIDOREDUCTASE"/>
    <property type="match status" value="1"/>
</dbReference>
<evidence type="ECO:0000259" key="2">
    <source>
        <dbReference type="Pfam" id="PF01855"/>
    </source>
</evidence>
<keyword evidence="1" id="KW-0560">Oxidoreductase</keyword>
<sequence>MGKVLMKGNEALAEAAVRAGCRLYCGYPITPQTELMEYLSGRLPEVGGQFVQAESEVSAISMLYGAASTGYRVITASSGPGFSLKQEGISYMASQNLPGVIVDVCRYGSGLGLICPGQGDYFQATKGGGHGDYRLPVYAPHTLQECVDLVTLAFEKAEEYLTPVILLTDGALGQMMEGVELPEMQPVDPDKPWALKGKGEGEYRFLITDAYGGPAYDEGLRKKYKQIEDREQRWESIETEDADIILVAYGTSARICKRAVKMGRAQGIRLGLIRPVTLWPFPFQAFRPVRDTAQAFLSVEMSAIGQMVEDVALAVKGKAPVHVYTAGMVPPKEQRILTMAREILDGKLEEVF</sequence>
<dbReference type="RefSeq" id="WP_072852240.1">
    <property type="nucleotide sequence ID" value="NZ_FQVI01000012.1"/>
</dbReference>
<accession>A0A1M4YUL2</accession>
<evidence type="ECO:0000313" key="5">
    <source>
        <dbReference type="Proteomes" id="UP000184245"/>
    </source>
</evidence>
<dbReference type="Gene3D" id="3.40.50.920">
    <property type="match status" value="1"/>
</dbReference>
<dbReference type="EMBL" id="FQVI01000012">
    <property type="protein sequence ID" value="SHF09172.1"/>
    <property type="molecule type" value="Genomic_DNA"/>
</dbReference>
<keyword evidence="5" id="KW-1185">Reference proteome</keyword>
<dbReference type="Pfam" id="PF17147">
    <property type="entry name" value="PFOR_II"/>
    <property type="match status" value="1"/>
</dbReference>
<dbReference type="SUPFAM" id="SSF52922">
    <property type="entry name" value="TK C-terminal domain-like"/>
    <property type="match status" value="1"/>
</dbReference>
<dbReference type="Pfam" id="PF01855">
    <property type="entry name" value="POR_N"/>
    <property type="match status" value="1"/>
</dbReference>
<dbReference type="AlphaFoldDB" id="A0A1M4YUL2"/>
<gene>
    <name evidence="4" type="ORF">SAMN02745158_02510</name>
</gene>
<dbReference type="InterPro" id="IPR002880">
    <property type="entry name" value="Pyrv_Fd/Flavodoxin_OxRdtase_N"/>
</dbReference>
<dbReference type="PANTHER" id="PTHR43088">
    <property type="entry name" value="SUBUNIT OF PYRUVATE:FLAVODOXIN OXIDOREDUCTASE-RELATED"/>
    <property type="match status" value="1"/>
</dbReference>
<feature type="domain" description="Pyruvate flavodoxin/ferredoxin oxidoreductase pyrimidine binding" evidence="2">
    <location>
        <begin position="14"/>
        <end position="185"/>
    </location>
</feature>
<dbReference type="GO" id="GO:0016491">
    <property type="term" value="F:oxidoreductase activity"/>
    <property type="evidence" value="ECO:0007669"/>
    <property type="project" value="UniProtKB-KW"/>
</dbReference>
<dbReference type="CDD" id="cd07034">
    <property type="entry name" value="TPP_PYR_PFOR_IOR-alpha_like"/>
    <property type="match status" value="1"/>
</dbReference>
<evidence type="ECO:0000259" key="3">
    <source>
        <dbReference type="Pfam" id="PF17147"/>
    </source>
</evidence>
<dbReference type="NCBIfam" id="NF005507">
    <property type="entry name" value="PRK07119.1"/>
    <property type="match status" value="1"/>
</dbReference>
<evidence type="ECO:0000313" key="4">
    <source>
        <dbReference type="EMBL" id="SHF09172.1"/>
    </source>
</evidence>
<dbReference type="Gene3D" id="3.40.50.970">
    <property type="match status" value="1"/>
</dbReference>
<dbReference type="STRING" id="1122155.SAMN02745158_02510"/>
<dbReference type="InterPro" id="IPR029061">
    <property type="entry name" value="THDP-binding"/>
</dbReference>
<dbReference type="Proteomes" id="UP000184245">
    <property type="component" value="Unassembled WGS sequence"/>
</dbReference>
<name>A0A1M4YUL2_9CLOT</name>
<dbReference type="InterPro" id="IPR009014">
    <property type="entry name" value="Transketo_C/PFOR_II"/>
</dbReference>
<evidence type="ECO:0000256" key="1">
    <source>
        <dbReference type="ARBA" id="ARBA00023002"/>
    </source>
</evidence>
<proteinExistence type="predicted"/>
<dbReference type="InterPro" id="IPR033412">
    <property type="entry name" value="PFOR_II"/>
</dbReference>
<feature type="domain" description="Pyruvate:ferredoxin oxidoreductase core" evidence="3">
    <location>
        <begin position="242"/>
        <end position="324"/>
    </location>
</feature>
<reference evidence="4 5" key="1">
    <citation type="submission" date="2016-11" db="EMBL/GenBank/DDBJ databases">
        <authorList>
            <person name="Jaros S."/>
            <person name="Januszkiewicz K."/>
            <person name="Wedrychowicz H."/>
        </authorList>
    </citation>
    <scope>NUCLEOTIDE SEQUENCE [LARGE SCALE GENOMIC DNA]</scope>
    <source>
        <strain evidence="4 5">DSM 17459</strain>
    </source>
</reference>
<protein>
    <submittedName>
        <fullName evidence="4">2-oxoglutarate ferredoxin oxidoreductase subunit alpha</fullName>
    </submittedName>
</protein>